<dbReference type="InterPro" id="IPR050204">
    <property type="entry name" value="AraC_XylS_family_regulators"/>
</dbReference>
<dbReference type="SUPFAM" id="SSF51215">
    <property type="entry name" value="Regulatory protein AraC"/>
    <property type="match status" value="1"/>
</dbReference>
<evidence type="ECO:0000259" key="4">
    <source>
        <dbReference type="PROSITE" id="PS01124"/>
    </source>
</evidence>
<keyword evidence="6" id="KW-1185">Reference proteome</keyword>
<feature type="domain" description="HTH araC/xylS-type" evidence="4">
    <location>
        <begin position="180"/>
        <end position="277"/>
    </location>
</feature>
<comment type="caution">
    <text evidence="5">The sequence shown here is derived from an EMBL/GenBank/DDBJ whole genome shotgun (WGS) entry which is preliminary data.</text>
</comment>
<evidence type="ECO:0000256" key="2">
    <source>
        <dbReference type="ARBA" id="ARBA00023125"/>
    </source>
</evidence>
<organism evidence="5 6">
    <name type="scientific">Trabulsiella guamensis ATCC 49490</name>
    <dbReference type="NCBI Taxonomy" id="1005994"/>
    <lineage>
        <taxon>Bacteria</taxon>
        <taxon>Pseudomonadati</taxon>
        <taxon>Pseudomonadota</taxon>
        <taxon>Gammaproteobacteria</taxon>
        <taxon>Enterobacterales</taxon>
        <taxon>Enterobacteriaceae</taxon>
        <taxon>Trabulsiella</taxon>
    </lineage>
</organism>
<dbReference type="SUPFAM" id="SSF46689">
    <property type="entry name" value="Homeodomain-like"/>
    <property type="match status" value="2"/>
</dbReference>
<dbReference type="InterPro" id="IPR009057">
    <property type="entry name" value="Homeodomain-like_sf"/>
</dbReference>
<dbReference type="AlphaFoldDB" id="A0A085AAI4"/>
<dbReference type="EMBL" id="JMTB01000065">
    <property type="protein sequence ID" value="KFC07229.1"/>
    <property type="molecule type" value="Genomic_DNA"/>
</dbReference>
<dbReference type="PANTHER" id="PTHR46796:SF2">
    <property type="entry name" value="TRANSCRIPTIONAL REGULATORY PROTEIN"/>
    <property type="match status" value="1"/>
</dbReference>
<reference evidence="6" key="1">
    <citation type="submission" date="2014-05" db="EMBL/GenBank/DDBJ databases">
        <title>ATOL: Assembling a taxonomically balanced genome-scale reconstruction of the evolutionary history of the Enterobacteriaceae.</title>
        <authorList>
            <person name="Plunkett G. III"/>
            <person name="Neeno-Eckwall E.C."/>
            <person name="Glasner J.D."/>
            <person name="Perna N.T."/>
        </authorList>
    </citation>
    <scope>NUCLEOTIDE SEQUENCE [LARGE SCALE GENOMIC DNA]</scope>
    <source>
        <strain evidence="6">ATCC 49490</strain>
    </source>
</reference>
<dbReference type="InterPro" id="IPR003313">
    <property type="entry name" value="AraC-bd"/>
</dbReference>
<keyword evidence="1" id="KW-0805">Transcription regulation</keyword>
<proteinExistence type="predicted"/>
<dbReference type="InterPro" id="IPR018060">
    <property type="entry name" value="HTH_AraC"/>
</dbReference>
<dbReference type="eggNOG" id="COG2207">
    <property type="taxonomic scope" value="Bacteria"/>
</dbReference>
<gene>
    <name evidence="5" type="ORF">GTGU_02004</name>
</gene>
<evidence type="ECO:0000313" key="6">
    <source>
        <dbReference type="Proteomes" id="UP000028630"/>
    </source>
</evidence>
<accession>A0A085AAI4</accession>
<protein>
    <submittedName>
        <fullName evidence="5">AraC family transcriptional regulator</fullName>
    </submittedName>
</protein>
<evidence type="ECO:0000313" key="5">
    <source>
        <dbReference type="EMBL" id="KFC07229.1"/>
    </source>
</evidence>
<dbReference type="GO" id="GO:0043565">
    <property type="term" value="F:sequence-specific DNA binding"/>
    <property type="evidence" value="ECO:0007669"/>
    <property type="project" value="InterPro"/>
</dbReference>
<evidence type="ECO:0000256" key="3">
    <source>
        <dbReference type="ARBA" id="ARBA00023163"/>
    </source>
</evidence>
<dbReference type="Proteomes" id="UP000028630">
    <property type="component" value="Unassembled WGS sequence"/>
</dbReference>
<sequence>MTRVEDTVQGVPDQFTDETDSARFRHLAHVPGVELYHAHISRYAFEPHTHEAFGIGAIELGAERFRYRGTQYVAPINSVITMNPDELHTGEAETAEGWRYRMVYLEPDLLEEVTGIRHWWFSDVMRIDPLRARQTGTLIYAMWHTDDPLAQKGLLLDLIDTFRPFAHHAPNRQESGHRFDRVRDYLHDNYMHAVTLDELAQVVSLSPYHFQRQFKVHFHVTPHQMLMAIRLWRAKNFLTHGMPAAEVAAATGLVDQSHLTRTFTRRYGITPVRYQKQVARR</sequence>
<dbReference type="GO" id="GO:0003700">
    <property type="term" value="F:DNA-binding transcription factor activity"/>
    <property type="evidence" value="ECO:0007669"/>
    <property type="project" value="InterPro"/>
</dbReference>
<dbReference type="PROSITE" id="PS01124">
    <property type="entry name" value="HTH_ARAC_FAMILY_2"/>
    <property type="match status" value="1"/>
</dbReference>
<dbReference type="Pfam" id="PF12833">
    <property type="entry name" value="HTH_18"/>
    <property type="match status" value="1"/>
</dbReference>
<keyword evidence="2" id="KW-0238">DNA-binding</keyword>
<dbReference type="SMART" id="SM00342">
    <property type="entry name" value="HTH_ARAC"/>
    <property type="match status" value="1"/>
</dbReference>
<name>A0A085AAI4_9ENTR</name>
<dbReference type="InterPro" id="IPR037923">
    <property type="entry name" value="HTH-like"/>
</dbReference>
<dbReference type="PANTHER" id="PTHR46796">
    <property type="entry name" value="HTH-TYPE TRANSCRIPTIONAL ACTIVATOR RHAS-RELATED"/>
    <property type="match status" value="1"/>
</dbReference>
<keyword evidence="3" id="KW-0804">Transcription</keyword>
<dbReference type="Pfam" id="PF02311">
    <property type="entry name" value="AraC_binding"/>
    <property type="match status" value="1"/>
</dbReference>
<dbReference type="Gene3D" id="1.10.10.60">
    <property type="entry name" value="Homeodomain-like"/>
    <property type="match status" value="1"/>
</dbReference>
<evidence type="ECO:0000256" key="1">
    <source>
        <dbReference type="ARBA" id="ARBA00023015"/>
    </source>
</evidence>